<keyword evidence="2" id="KW-1185">Reference proteome</keyword>
<dbReference type="GeneID" id="95496210"/>
<gene>
    <name evidence="1" type="ORF">OHA91_09215</name>
</gene>
<accession>A0ABZ1Q7K2</accession>
<dbReference type="RefSeq" id="WP_158714792.1">
    <property type="nucleotide sequence ID" value="NZ_CP108036.1"/>
</dbReference>
<evidence type="ECO:0000313" key="2">
    <source>
        <dbReference type="Proteomes" id="UP001432312"/>
    </source>
</evidence>
<sequence length="47" mass="4850">MGADRVRGAALCSVTERGPVAMALVEDVGDERRTPAPGGRLVVRAEG</sequence>
<dbReference type="Proteomes" id="UP001432312">
    <property type="component" value="Chromosome"/>
</dbReference>
<proteinExistence type="predicted"/>
<name>A0ABZ1Q7K2_9ACTN</name>
<organism evidence="1 2">
    <name type="scientific">Streptomyces erythrochromogenes</name>
    <dbReference type="NCBI Taxonomy" id="285574"/>
    <lineage>
        <taxon>Bacteria</taxon>
        <taxon>Bacillati</taxon>
        <taxon>Actinomycetota</taxon>
        <taxon>Actinomycetes</taxon>
        <taxon>Kitasatosporales</taxon>
        <taxon>Streptomycetaceae</taxon>
        <taxon>Streptomyces</taxon>
    </lineage>
</organism>
<protein>
    <submittedName>
        <fullName evidence="1">Uncharacterized protein</fullName>
    </submittedName>
</protein>
<evidence type="ECO:0000313" key="1">
    <source>
        <dbReference type="EMBL" id="WUN78668.1"/>
    </source>
</evidence>
<reference evidence="1" key="1">
    <citation type="submission" date="2022-10" db="EMBL/GenBank/DDBJ databases">
        <title>The complete genomes of actinobacterial strains from the NBC collection.</title>
        <authorList>
            <person name="Joergensen T.S."/>
            <person name="Alvarez Arevalo M."/>
            <person name="Sterndorff E.B."/>
            <person name="Faurdal D."/>
            <person name="Vuksanovic O."/>
            <person name="Mourched A.-S."/>
            <person name="Charusanti P."/>
            <person name="Shaw S."/>
            <person name="Blin K."/>
            <person name="Weber T."/>
        </authorList>
    </citation>
    <scope>NUCLEOTIDE SEQUENCE</scope>
    <source>
        <strain evidence="1">NBC_00303</strain>
    </source>
</reference>
<dbReference type="EMBL" id="CP108036">
    <property type="protein sequence ID" value="WUN78668.1"/>
    <property type="molecule type" value="Genomic_DNA"/>
</dbReference>